<proteinExistence type="predicted"/>
<sequence length="324" mass="35246">MGGEPRTGEEHGLDEAAMCFIGQPGHLPSWAWTSKWLQACHSYPSRYSAPPRLQPNPSEVEAQPSKQNRTMGRTTHRVVQGGAAVDQPAPGPGGAEGKGMAAMVPWVRRWMMENGEWVDERACVGGGGGQWPAIRLAALHVFGWTDTWRTVSQCSTASEDSMQLVGYYMMQTGCSCRTEPKPSVILGISLMYKQRPSTVRSHADRTKPSACIQLSSFFLFFFSLAVCGALAVLRHAIAFLLRLRFCINATGKSATHKDKELYAMVANTRSHWHPAIPPACTRDFSPLASSRSMDFQHPASPMPHGSPGHPPSASNCFATASTAC</sequence>
<comment type="caution">
    <text evidence="3">The sequence shown here is derived from an EMBL/GenBank/DDBJ whole genome shotgun (WGS) entry which is preliminary data.</text>
</comment>
<evidence type="ECO:0000313" key="4">
    <source>
        <dbReference type="Proteomes" id="UP000813444"/>
    </source>
</evidence>
<dbReference type="EMBL" id="JAGPNK010000016">
    <property type="protein sequence ID" value="KAH7308233.1"/>
    <property type="molecule type" value="Genomic_DNA"/>
</dbReference>
<protein>
    <submittedName>
        <fullName evidence="3">Uncharacterized protein</fullName>
    </submittedName>
</protein>
<keyword evidence="2" id="KW-0812">Transmembrane</keyword>
<dbReference type="AlphaFoldDB" id="A0A8K0SHH7"/>
<feature type="compositionally biased region" description="Polar residues" evidence="1">
    <location>
        <begin position="64"/>
        <end position="73"/>
    </location>
</feature>
<dbReference type="Proteomes" id="UP000813444">
    <property type="component" value="Unassembled WGS sequence"/>
</dbReference>
<organism evidence="3 4">
    <name type="scientific">Stachybotrys elegans</name>
    <dbReference type="NCBI Taxonomy" id="80388"/>
    <lineage>
        <taxon>Eukaryota</taxon>
        <taxon>Fungi</taxon>
        <taxon>Dikarya</taxon>
        <taxon>Ascomycota</taxon>
        <taxon>Pezizomycotina</taxon>
        <taxon>Sordariomycetes</taxon>
        <taxon>Hypocreomycetidae</taxon>
        <taxon>Hypocreales</taxon>
        <taxon>Stachybotryaceae</taxon>
        <taxon>Stachybotrys</taxon>
    </lineage>
</organism>
<name>A0A8K0SHH7_9HYPO</name>
<evidence type="ECO:0000256" key="2">
    <source>
        <dbReference type="SAM" id="Phobius"/>
    </source>
</evidence>
<keyword evidence="4" id="KW-1185">Reference proteome</keyword>
<evidence type="ECO:0000313" key="3">
    <source>
        <dbReference type="EMBL" id="KAH7308233.1"/>
    </source>
</evidence>
<keyword evidence="2" id="KW-1133">Transmembrane helix</keyword>
<feature type="region of interest" description="Disordered" evidence="1">
    <location>
        <begin position="48"/>
        <end position="75"/>
    </location>
</feature>
<accession>A0A8K0SHH7</accession>
<reference evidence="3" key="1">
    <citation type="journal article" date="2021" name="Nat. Commun.">
        <title>Genetic determinants of endophytism in the Arabidopsis root mycobiome.</title>
        <authorList>
            <person name="Mesny F."/>
            <person name="Miyauchi S."/>
            <person name="Thiergart T."/>
            <person name="Pickel B."/>
            <person name="Atanasova L."/>
            <person name="Karlsson M."/>
            <person name="Huettel B."/>
            <person name="Barry K.W."/>
            <person name="Haridas S."/>
            <person name="Chen C."/>
            <person name="Bauer D."/>
            <person name="Andreopoulos W."/>
            <person name="Pangilinan J."/>
            <person name="LaButti K."/>
            <person name="Riley R."/>
            <person name="Lipzen A."/>
            <person name="Clum A."/>
            <person name="Drula E."/>
            <person name="Henrissat B."/>
            <person name="Kohler A."/>
            <person name="Grigoriev I.V."/>
            <person name="Martin F.M."/>
            <person name="Hacquard S."/>
        </authorList>
    </citation>
    <scope>NUCLEOTIDE SEQUENCE</scope>
    <source>
        <strain evidence="3">MPI-CAGE-CH-0235</strain>
    </source>
</reference>
<gene>
    <name evidence="3" type="ORF">B0I35DRAFT_107814</name>
</gene>
<evidence type="ECO:0000256" key="1">
    <source>
        <dbReference type="SAM" id="MobiDB-lite"/>
    </source>
</evidence>
<feature type="transmembrane region" description="Helical" evidence="2">
    <location>
        <begin position="214"/>
        <end position="233"/>
    </location>
</feature>
<keyword evidence="2" id="KW-0472">Membrane</keyword>